<organism evidence="5 6">
    <name type="scientific">Meloidogyne hapla</name>
    <name type="common">Root-knot nematode worm</name>
    <dbReference type="NCBI Taxonomy" id="6305"/>
    <lineage>
        <taxon>Eukaryota</taxon>
        <taxon>Metazoa</taxon>
        <taxon>Ecdysozoa</taxon>
        <taxon>Nematoda</taxon>
        <taxon>Chromadorea</taxon>
        <taxon>Rhabditida</taxon>
        <taxon>Tylenchina</taxon>
        <taxon>Tylenchomorpha</taxon>
        <taxon>Tylenchoidea</taxon>
        <taxon>Meloidogynidae</taxon>
        <taxon>Meloidogyninae</taxon>
        <taxon>Meloidogyne</taxon>
    </lineage>
</organism>
<dbReference type="WBParaSite" id="MhA1_Contig296.frz3.gene2">
    <property type="protein sequence ID" value="MhA1_Contig296.frz3.gene2"/>
    <property type="gene ID" value="MhA1_Contig296.frz3.gene2"/>
</dbReference>
<name>A0A1I8BK67_MELHA</name>
<dbReference type="InterPro" id="IPR016186">
    <property type="entry name" value="C-type_lectin-like/link_sf"/>
</dbReference>
<dbReference type="PROSITE" id="PS00615">
    <property type="entry name" value="C_TYPE_LECTIN_1"/>
    <property type="match status" value="1"/>
</dbReference>
<keyword evidence="3" id="KW-0472">Membrane</keyword>
<proteinExistence type="predicted"/>
<evidence type="ECO:0000256" key="2">
    <source>
        <dbReference type="SAM" id="MobiDB-lite"/>
    </source>
</evidence>
<feature type="transmembrane region" description="Helical" evidence="3">
    <location>
        <begin position="7"/>
        <end position="24"/>
    </location>
</feature>
<dbReference type="PANTHER" id="PTHR22802">
    <property type="entry name" value="C-TYPE LECTIN SUPERFAMILY MEMBER"/>
    <property type="match status" value="1"/>
</dbReference>
<feature type="domain" description="C-type lectin" evidence="4">
    <location>
        <begin position="38"/>
        <end position="201"/>
    </location>
</feature>
<dbReference type="SUPFAM" id="SSF56436">
    <property type="entry name" value="C-type lectin-like"/>
    <property type="match status" value="2"/>
</dbReference>
<dbReference type="InterPro" id="IPR001304">
    <property type="entry name" value="C-type_lectin-like"/>
</dbReference>
<evidence type="ECO:0000313" key="6">
    <source>
        <dbReference type="WBParaSite" id="MhA1_Contig296.frz3.gene2"/>
    </source>
</evidence>
<dbReference type="SMART" id="SM00034">
    <property type="entry name" value="CLECT"/>
    <property type="match status" value="2"/>
</dbReference>
<reference evidence="6" key="1">
    <citation type="submission" date="2016-11" db="UniProtKB">
        <authorList>
            <consortium name="WormBaseParasite"/>
        </authorList>
    </citation>
    <scope>IDENTIFICATION</scope>
</reference>
<dbReference type="AlphaFoldDB" id="A0A1I8BK67"/>
<dbReference type="Gene3D" id="3.10.100.10">
    <property type="entry name" value="Mannose-Binding Protein A, subunit A"/>
    <property type="match status" value="2"/>
</dbReference>
<dbReference type="InterPro" id="IPR051004">
    <property type="entry name" value="DC-SIGN_domain-containing"/>
</dbReference>
<keyword evidence="3" id="KW-1133">Transmembrane helix</keyword>
<evidence type="ECO:0000256" key="3">
    <source>
        <dbReference type="SAM" id="Phobius"/>
    </source>
</evidence>
<protein>
    <submittedName>
        <fullName evidence="6">C-type lectin domain-containing protein</fullName>
    </submittedName>
</protein>
<feature type="region of interest" description="Disordered" evidence="2">
    <location>
        <begin position="219"/>
        <end position="253"/>
    </location>
</feature>
<dbReference type="Pfam" id="PF00059">
    <property type="entry name" value="Lectin_C"/>
    <property type="match status" value="1"/>
</dbReference>
<keyword evidence="1" id="KW-1015">Disulfide bond</keyword>
<dbReference type="PROSITE" id="PS50041">
    <property type="entry name" value="C_TYPE_LECTIN_2"/>
    <property type="match status" value="2"/>
</dbReference>
<accession>A0A1I8BK67</accession>
<dbReference type="InterPro" id="IPR018378">
    <property type="entry name" value="C-type_lectin_CS"/>
</dbReference>
<dbReference type="PANTHER" id="PTHR22802:SF458">
    <property type="entry name" value="C-TYPE LECTIN DOMAIN-CONTAINING PROTEIN"/>
    <property type="match status" value="1"/>
</dbReference>
<evidence type="ECO:0000256" key="1">
    <source>
        <dbReference type="ARBA" id="ARBA00023157"/>
    </source>
</evidence>
<dbReference type="InterPro" id="IPR016187">
    <property type="entry name" value="CTDL_fold"/>
</dbReference>
<feature type="domain" description="C-type lectin" evidence="4">
    <location>
        <begin position="277"/>
        <end position="405"/>
    </location>
</feature>
<keyword evidence="5" id="KW-1185">Reference proteome</keyword>
<feature type="compositionally biased region" description="Low complexity" evidence="2">
    <location>
        <begin position="224"/>
        <end position="242"/>
    </location>
</feature>
<evidence type="ECO:0000259" key="4">
    <source>
        <dbReference type="PROSITE" id="PS50041"/>
    </source>
</evidence>
<dbReference type="Proteomes" id="UP000095281">
    <property type="component" value="Unplaced"/>
</dbReference>
<sequence length="420" mass="46874">MFITSMITLLIPSIIFTLIFPYYVNSKCSSEWTTRVDSDGYTYGYLPVLQDLITIFEASSICKQRGGDVVSIHSDEENNFVGALAAPLIQQCQTTSACQQRVPHTSTATTFLDMLYRSFWIGFSRVQFAHPNDDPSVHCANLDGTQCDYGRYDGLPVPSRDIRPWAFGGPSSLNATTSGEIEGCVLMFINDSIPLWNDVSCYLLLGGVTCKKNCSATCDEESEPTTSTSTTTTAAAVTTQTTEEPDDEPTVETSTTYSCVNDTNICGADGWKWNCYKNDKCYSYHRYAIKGSYWKGLAKCRRHDATVCSIKSEEENDYVSKQYCGCDGKEEWLGMHRMQTDNGDSIVCLDEDDRQCYYEKVNKDSKNPWAENSPADAKDMDDGNYGKKNCCIMSNGKWKDVGCTRPISKVVCKKECVKPQ</sequence>
<keyword evidence="3" id="KW-0812">Transmembrane</keyword>
<evidence type="ECO:0000313" key="5">
    <source>
        <dbReference type="Proteomes" id="UP000095281"/>
    </source>
</evidence>
<dbReference type="CDD" id="cd00037">
    <property type="entry name" value="CLECT"/>
    <property type="match status" value="2"/>
</dbReference>